<evidence type="ECO:0000256" key="1">
    <source>
        <dbReference type="ARBA" id="ARBA00001954"/>
    </source>
</evidence>
<keyword evidence="4" id="KW-1185">Reference proteome</keyword>
<dbReference type="PANTHER" id="PTHR21052">
    <property type="entry name" value="SPERMATOGENESIS ASSOCIATED 11-RELATED"/>
    <property type="match status" value="1"/>
</dbReference>
<dbReference type="InterPro" id="IPR032870">
    <property type="entry name" value="ALKBH7-like"/>
</dbReference>
<gene>
    <name evidence="3" type="ORF">JYU34_011634</name>
</gene>
<name>A0ABQ7QDC4_PLUXY</name>
<dbReference type="Proteomes" id="UP000823941">
    <property type="component" value="Chromosome 16"/>
</dbReference>
<dbReference type="EMBL" id="JAHIBW010000016">
    <property type="protein sequence ID" value="KAG7303174.1"/>
    <property type="molecule type" value="Genomic_DNA"/>
</dbReference>
<dbReference type="Gene3D" id="2.60.120.590">
    <property type="entry name" value="Alpha-ketoglutarate-dependent dioxygenase AlkB-like"/>
    <property type="match status" value="1"/>
</dbReference>
<comment type="cofactor">
    <cofactor evidence="1">
        <name>Fe(2+)</name>
        <dbReference type="ChEBI" id="CHEBI:29033"/>
    </cofactor>
</comment>
<dbReference type="InterPro" id="IPR037151">
    <property type="entry name" value="AlkB-like_sf"/>
</dbReference>
<feature type="region of interest" description="Disordered" evidence="2">
    <location>
        <begin position="58"/>
        <end position="80"/>
    </location>
</feature>
<dbReference type="PANTHER" id="PTHR21052:SF0">
    <property type="entry name" value="ALPHA-KETOGLUTARATE-DEPENDENT DIOXYGENASE ALKB HOMOLOG 7, MITOCHONDRIAL"/>
    <property type="match status" value="1"/>
</dbReference>
<evidence type="ECO:0000313" key="3">
    <source>
        <dbReference type="EMBL" id="KAG7303174.1"/>
    </source>
</evidence>
<evidence type="ECO:0000256" key="2">
    <source>
        <dbReference type="SAM" id="MobiDB-lite"/>
    </source>
</evidence>
<proteinExistence type="predicted"/>
<comment type="caution">
    <text evidence="3">The sequence shown here is derived from an EMBL/GenBank/DDBJ whole genome shotgun (WGS) entry which is preliminary data.</text>
</comment>
<protein>
    <submittedName>
        <fullName evidence="3">Uncharacterized protein</fullName>
    </submittedName>
</protein>
<evidence type="ECO:0000313" key="4">
    <source>
        <dbReference type="Proteomes" id="UP000823941"/>
    </source>
</evidence>
<sequence>MSLRHSARPLDVAALLPRRSLYIMTGVARYQFTHAVAGGAASAWRGAAVRRARRVAVITRSQPRPEDRQGGDEGGYGGKR</sequence>
<accession>A0ABQ7QDC4</accession>
<organism evidence="3 4">
    <name type="scientific">Plutella xylostella</name>
    <name type="common">Diamondback moth</name>
    <name type="synonym">Plutella maculipennis</name>
    <dbReference type="NCBI Taxonomy" id="51655"/>
    <lineage>
        <taxon>Eukaryota</taxon>
        <taxon>Metazoa</taxon>
        <taxon>Ecdysozoa</taxon>
        <taxon>Arthropoda</taxon>
        <taxon>Hexapoda</taxon>
        <taxon>Insecta</taxon>
        <taxon>Pterygota</taxon>
        <taxon>Neoptera</taxon>
        <taxon>Endopterygota</taxon>
        <taxon>Lepidoptera</taxon>
        <taxon>Glossata</taxon>
        <taxon>Ditrysia</taxon>
        <taxon>Yponomeutoidea</taxon>
        <taxon>Plutellidae</taxon>
        <taxon>Plutella</taxon>
    </lineage>
</organism>
<reference evidence="3 4" key="1">
    <citation type="submission" date="2021-06" db="EMBL/GenBank/DDBJ databases">
        <title>A haploid diamondback moth (Plutella xylostella L.) genome assembly resolves 31 chromosomes and identifies a diamide resistance mutation.</title>
        <authorList>
            <person name="Ward C.M."/>
            <person name="Perry K.D."/>
            <person name="Baker G."/>
            <person name="Powis K."/>
            <person name="Heckel D.G."/>
            <person name="Baxter S.W."/>
        </authorList>
    </citation>
    <scope>NUCLEOTIDE SEQUENCE [LARGE SCALE GENOMIC DNA]</scope>
    <source>
        <strain evidence="3 4">LV</strain>
        <tissue evidence="3">Single pupa</tissue>
    </source>
</reference>